<keyword evidence="11 16" id="KW-1133">Transmembrane helix</keyword>
<dbReference type="SMART" id="SM00091">
    <property type="entry name" value="PAS"/>
    <property type="match status" value="1"/>
</dbReference>
<dbReference type="Proteomes" id="UP000186559">
    <property type="component" value="Chromosome"/>
</dbReference>
<dbReference type="InterPro" id="IPR003594">
    <property type="entry name" value="HATPase_dom"/>
</dbReference>
<dbReference type="SUPFAM" id="SSF52172">
    <property type="entry name" value="CheY-like"/>
    <property type="match status" value="1"/>
</dbReference>
<evidence type="ECO:0000256" key="13">
    <source>
        <dbReference type="ARBA" id="ARBA00023136"/>
    </source>
</evidence>
<dbReference type="InterPro" id="IPR003661">
    <property type="entry name" value="HisK_dim/P_dom"/>
</dbReference>
<dbReference type="Pfam" id="PF00072">
    <property type="entry name" value="Response_reg"/>
    <property type="match status" value="1"/>
</dbReference>
<feature type="transmembrane region" description="Helical" evidence="16">
    <location>
        <begin position="169"/>
        <end position="190"/>
    </location>
</feature>
<keyword evidence="22" id="KW-1185">Reference proteome</keyword>
<evidence type="ECO:0000259" key="17">
    <source>
        <dbReference type="PROSITE" id="PS50109"/>
    </source>
</evidence>
<keyword evidence="10" id="KW-0547">Nucleotide-binding</keyword>
<evidence type="ECO:0000256" key="15">
    <source>
        <dbReference type="PROSITE-ProRule" id="PRU00169"/>
    </source>
</evidence>
<dbReference type="InterPro" id="IPR005467">
    <property type="entry name" value="His_kinase_dom"/>
</dbReference>
<evidence type="ECO:0000256" key="8">
    <source>
        <dbReference type="ARBA" id="ARBA00022692"/>
    </source>
</evidence>
<evidence type="ECO:0000256" key="14">
    <source>
        <dbReference type="PROSITE-ProRule" id="PRU00110"/>
    </source>
</evidence>
<evidence type="ECO:0000256" key="1">
    <source>
        <dbReference type="ARBA" id="ARBA00000085"/>
    </source>
</evidence>
<dbReference type="STRING" id="1229727.Ga0080559_TMP2114"/>
<dbReference type="CDD" id="cd16922">
    <property type="entry name" value="HATPase_EvgS-ArcB-TorS-like"/>
    <property type="match status" value="1"/>
</dbReference>
<dbReference type="InterPro" id="IPR001789">
    <property type="entry name" value="Sig_transdc_resp-reg_receiver"/>
</dbReference>
<dbReference type="AlphaFoldDB" id="A0A1U7D4A9"/>
<dbReference type="EC" id="2.7.13.3" evidence="3"/>
<dbReference type="Gene3D" id="3.30.565.10">
    <property type="entry name" value="Histidine kinase-like ATPase, C-terminal domain"/>
    <property type="match status" value="1"/>
</dbReference>
<dbReference type="GO" id="GO:0005886">
    <property type="term" value="C:plasma membrane"/>
    <property type="evidence" value="ECO:0007669"/>
    <property type="project" value="UniProtKB-SubCell"/>
</dbReference>
<dbReference type="EMBL" id="CP014796">
    <property type="protein sequence ID" value="APX22910.1"/>
    <property type="molecule type" value="Genomic_DNA"/>
</dbReference>
<dbReference type="SUPFAM" id="SSF55874">
    <property type="entry name" value="ATPase domain of HSP90 chaperone/DNA topoisomerase II/histidine kinase"/>
    <property type="match status" value="1"/>
</dbReference>
<comment type="subcellular location">
    <subcellularLocation>
        <location evidence="2">Cell inner membrane</location>
        <topology evidence="2">Multi-pass membrane protein</topology>
    </subcellularLocation>
</comment>
<proteinExistence type="predicted"/>
<dbReference type="InterPro" id="IPR013767">
    <property type="entry name" value="PAS_fold"/>
</dbReference>
<evidence type="ECO:0000256" key="2">
    <source>
        <dbReference type="ARBA" id="ARBA00004429"/>
    </source>
</evidence>
<feature type="domain" description="Histidine kinase" evidence="17">
    <location>
        <begin position="354"/>
        <end position="574"/>
    </location>
</feature>
<dbReference type="PROSITE" id="PS50109">
    <property type="entry name" value="HIS_KIN"/>
    <property type="match status" value="1"/>
</dbReference>
<sequence>MLGVAAAAIVAAVIVLVAEVVDEFRSLNSASSDNVHWFLSQAEVEFLEFRNAIEVARAEEGDALDDALERLVVEYDVFYSRMMTLARGSLYSDIRVHEEFGQPVSDIWDGLIAMVPLIDGPRDALAANLDVLADEATEMRPLLREMATTGLQFFAENSDDSRDSVSRTLLWLFLLAVALKLTLLVVLVHTRRVSNQIERRGIELADAYARLNTILETSLDAVVVTDLDGRILTFNTAAERTFGYDQAEVLDRPIGDIIVPESYREAHRAGMKRMRDTGERKILGQGRIRLEAQRRSGEVFPVELALEHAQTGEEEIIVAFLRDISHRVAAETELVQARDRALAGEKAKAEFLAMMTHEIRTPLNGILGNLSLLEKTKLGYDQSRYIHNMGISGEVLMHHVDSVLDVARFESGAMVSRSDVVHMGRVLQDIVDSQASAAEANGNDIGWEWIGEPVDWVRVDFSRLRQVLLNLVSNAIKFTSDGRIRLEAEQNGKRTGCEVEIRVIDTGVGISEADQARVFDDFHMVDVPRSGSQSGTGLGLGIARRFVEAMGGEIGVESEPGEGSVFWLRLPLECVDTPIEETPSGYDMTDQNGRDILLVEDNEINLELAREMLTRQGHVVTEARNGQEAISAALTHRFDLILMDIRMPVLGGLEATTAIREGSGPNRDVPIVALSANVLPEARDRFLEAGMSDFLPKPLTQDALGKVIARYCNKPSAVEPPKDPEAADIGLDRLSERHRAEAQALFDWLATMPEDLTEIAERAHKVAGSAAAFGQSEVREALIALELVAEGSGDRVALVEAIAEARAAWQSAPEPSLV</sequence>
<keyword evidence="13 16" id="KW-0472">Membrane</keyword>
<dbReference type="InterPro" id="IPR035965">
    <property type="entry name" value="PAS-like_dom_sf"/>
</dbReference>
<dbReference type="Gene3D" id="3.30.450.20">
    <property type="entry name" value="PAS domain"/>
    <property type="match status" value="1"/>
</dbReference>
<feature type="domain" description="HPt" evidence="20">
    <location>
        <begin position="723"/>
        <end position="818"/>
    </location>
</feature>
<dbReference type="Pfam" id="PF00512">
    <property type="entry name" value="HisKA"/>
    <property type="match status" value="1"/>
</dbReference>
<reference evidence="21 22" key="1">
    <citation type="submission" date="2016-03" db="EMBL/GenBank/DDBJ databases">
        <title>Deep-sea bacteria in the southern Pacific.</title>
        <authorList>
            <person name="Tang K."/>
        </authorList>
    </citation>
    <scope>NUCLEOTIDE SEQUENCE [LARGE SCALE GENOMIC DNA]</scope>
    <source>
        <strain evidence="21 22">JLT2016</strain>
    </source>
</reference>
<feature type="domain" description="PAS" evidence="19">
    <location>
        <begin position="207"/>
        <end position="278"/>
    </location>
</feature>
<comment type="catalytic activity">
    <reaction evidence="1">
        <text>ATP + protein L-histidine = ADP + protein N-phospho-L-histidine.</text>
        <dbReference type="EC" id="2.7.13.3"/>
    </reaction>
</comment>
<dbReference type="PANTHER" id="PTHR43047">
    <property type="entry name" value="TWO-COMPONENT HISTIDINE PROTEIN KINASE"/>
    <property type="match status" value="1"/>
</dbReference>
<dbReference type="Gene3D" id="3.40.50.2300">
    <property type="match status" value="1"/>
</dbReference>
<evidence type="ECO:0000256" key="4">
    <source>
        <dbReference type="ARBA" id="ARBA00022475"/>
    </source>
</evidence>
<evidence type="ECO:0000259" key="20">
    <source>
        <dbReference type="PROSITE" id="PS50894"/>
    </source>
</evidence>
<keyword evidence="7" id="KW-0808">Transferase</keyword>
<name>A0A1U7D4A9_9RHOB</name>
<evidence type="ECO:0000259" key="19">
    <source>
        <dbReference type="PROSITE" id="PS50112"/>
    </source>
</evidence>
<dbReference type="InterPro" id="IPR036890">
    <property type="entry name" value="HATPase_C_sf"/>
</dbReference>
<dbReference type="PROSITE" id="PS50112">
    <property type="entry name" value="PAS"/>
    <property type="match status" value="1"/>
</dbReference>
<evidence type="ECO:0000256" key="16">
    <source>
        <dbReference type="SAM" id="Phobius"/>
    </source>
</evidence>
<feature type="domain" description="Response regulatory" evidence="18">
    <location>
        <begin position="595"/>
        <end position="712"/>
    </location>
</feature>
<dbReference type="PRINTS" id="PR00344">
    <property type="entry name" value="BCTRLSENSOR"/>
</dbReference>
<dbReference type="InterPro" id="IPR008207">
    <property type="entry name" value="Sig_transdc_His_kin_Hpt_dom"/>
</dbReference>
<keyword evidence="5" id="KW-0997">Cell inner membrane</keyword>
<protein>
    <recommendedName>
        <fullName evidence="3">histidine kinase</fullName>
        <ecNumber evidence="3">2.7.13.3</ecNumber>
    </recommendedName>
</protein>
<dbReference type="InterPro" id="IPR011006">
    <property type="entry name" value="CheY-like_superfamily"/>
</dbReference>
<dbReference type="GO" id="GO:0000155">
    <property type="term" value="F:phosphorelay sensor kinase activity"/>
    <property type="evidence" value="ECO:0007669"/>
    <property type="project" value="InterPro"/>
</dbReference>
<feature type="modified residue" description="Phosphohistidine" evidence="14">
    <location>
        <position position="764"/>
    </location>
</feature>
<dbReference type="GO" id="GO:0006355">
    <property type="term" value="P:regulation of DNA-templated transcription"/>
    <property type="evidence" value="ECO:0007669"/>
    <property type="project" value="InterPro"/>
</dbReference>
<evidence type="ECO:0000256" key="12">
    <source>
        <dbReference type="ARBA" id="ARBA00023012"/>
    </source>
</evidence>
<keyword evidence="6 15" id="KW-0597">Phosphoprotein</keyword>
<evidence type="ECO:0000313" key="21">
    <source>
        <dbReference type="EMBL" id="APX22910.1"/>
    </source>
</evidence>
<dbReference type="PROSITE" id="PS50110">
    <property type="entry name" value="RESPONSE_REGULATORY"/>
    <property type="match status" value="1"/>
</dbReference>
<dbReference type="InterPro" id="IPR036641">
    <property type="entry name" value="HPT_dom_sf"/>
</dbReference>
<dbReference type="SMART" id="SM00448">
    <property type="entry name" value="REC"/>
    <property type="match status" value="1"/>
</dbReference>
<keyword evidence="9" id="KW-0418">Kinase</keyword>
<dbReference type="SUPFAM" id="SSF55785">
    <property type="entry name" value="PYP-like sensor domain (PAS domain)"/>
    <property type="match status" value="1"/>
</dbReference>
<evidence type="ECO:0000256" key="11">
    <source>
        <dbReference type="ARBA" id="ARBA00022989"/>
    </source>
</evidence>
<evidence type="ECO:0000256" key="10">
    <source>
        <dbReference type="ARBA" id="ARBA00022840"/>
    </source>
</evidence>
<keyword evidence="4" id="KW-1003">Cell membrane</keyword>
<dbReference type="SMART" id="SM00387">
    <property type="entry name" value="HATPase_c"/>
    <property type="match status" value="1"/>
</dbReference>
<dbReference type="KEGG" id="tpro:Ga0080559_TMP2114"/>
<organism evidence="21 22">
    <name type="scientific">Salipiger profundus</name>
    <dbReference type="NCBI Taxonomy" id="1229727"/>
    <lineage>
        <taxon>Bacteria</taxon>
        <taxon>Pseudomonadati</taxon>
        <taxon>Pseudomonadota</taxon>
        <taxon>Alphaproteobacteria</taxon>
        <taxon>Rhodobacterales</taxon>
        <taxon>Roseobacteraceae</taxon>
        <taxon>Salipiger</taxon>
    </lineage>
</organism>
<gene>
    <name evidence="21" type="ORF">Ga0080559_TMP2114</name>
</gene>
<dbReference type="InterPro" id="IPR000014">
    <property type="entry name" value="PAS"/>
</dbReference>
<dbReference type="SUPFAM" id="SSF47226">
    <property type="entry name" value="Histidine-containing phosphotransfer domain, HPT domain"/>
    <property type="match status" value="1"/>
</dbReference>
<dbReference type="CDD" id="cd00130">
    <property type="entry name" value="PAS"/>
    <property type="match status" value="1"/>
</dbReference>
<feature type="modified residue" description="4-aspartylphosphate" evidence="15">
    <location>
        <position position="644"/>
    </location>
</feature>
<evidence type="ECO:0000259" key="18">
    <source>
        <dbReference type="PROSITE" id="PS50110"/>
    </source>
</evidence>
<dbReference type="InterPro" id="IPR036097">
    <property type="entry name" value="HisK_dim/P_sf"/>
</dbReference>
<dbReference type="CDD" id="cd17546">
    <property type="entry name" value="REC_hyHK_CKI1_RcsC-like"/>
    <property type="match status" value="1"/>
</dbReference>
<keyword evidence="8 16" id="KW-0812">Transmembrane</keyword>
<dbReference type="InterPro" id="IPR004358">
    <property type="entry name" value="Sig_transdc_His_kin-like_C"/>
</dbReference>
<evidence type="ECO:0000256" key="6">
    <source>
        <dbReference type="ARBA" id="ARBA00022553"/>
    </source>
</evidence>
<evidence type="ECO:0000256" key="9">
    <source>
        <dbReference type="ARBA" id="ARBA00022777"/>
    </source>
</evidence>
<accession>A0A1U7D4A9</accession>
<dbReference type="FunFam" id="3.30.565.10:FF:000006">
    <property type="entry name" value="Sensor histidine kinase WalK"/>
    <property type="match status" value="1"/>
</dbReference>
<evidence type="ECO:0000313" key="22">
    <source>
        <dbReference type="Proteomes" id="UP000186559"/>
    </source>
</evidence>
<evidence type="ECO:0000256" key="5">
    <source>
        <dbReference type="ARBA" id="ARBA00022519"/>
    </source>
</evidence>
<evidence type="ECO:0000256" key="7">
    <source>
        <dbReference type="ARBA" id="ARBA00022679"/>
    </source>
</evidence>
<evidence type="ECO:0000256" key="3">
    <source>
        <dbReference type="ARBA" id="ARBA00012438"/>
    </source>
</evidence>
<keyword evidence="12" id="KW-0902">Two-component regulatory system</keyword>
<keyword evidence="10" id="KW-0067">ATP-binding</keyword>
<dbReference type="PROSITE" id="PS50894">
    <property type="entry name" value="HPT"/>
    <property type="match status" value="1"/>
</dbReference>
<dbReference type="SUPFAM" id="SSF47384">
    <property type="entry name" value="Homodimeric domain of signal transducing histidine kinase"/>
    <property type="match status" value="1"/>
</dbReference>
<dbReference type="PANTHER" id="PTHR43047:SF64">
    <property type="entry name" value="HISTIDINE KINASE CONTAINING CHEY-HOMOLOGOUS RECEIVER DOMAIN AND PAS DOMAIN-RELATED"/>
    <property type="match status" value="1"/>
</dbReference>
<dbReference type="Gene3D" id="1.10.287.130">
    <property type="match status" value="1"/>
</dbReference>
<dbReference type="NCBIfam" id="TIGR00229">
    <property type="entry name" value="sensory_box"/>
    <property type="match status" value="1"/>
</dbReference>
<dbReference type="Pfam" id="PF02518">
    <property type="entry name" value="HATPase_c"/>
    <property type="match status" value="1"/>
</dbReference>
<dbReference type="SMART" id="SM00388">
    <property type="entry name" value="HisKA"/>
    <property type="match status" value="1"/>
</dbReference>
<dbReference type="CDD" id="cd00082">
    <property type="entry name" value="HisKA"/>
    <property type="match status" value="1"/>
</dbReference>
<dbReference type="Pfam" id="PF00989">
    <property type="entry name" value="PAS"/>
    <property type="match status" value="1"/>
</dbReference>